<proteinExistence type="predicted"/>
<reference evidence="1" key="2">
    <citation type="journal article" date="2015" name="Data Brief">
        <title>Shoot transcriptome of the giant reed, Arundo donax.</title>
        <authorList>
            <person name="Barrero R.A."/>
            <person name="Guerrero F.D."/>
            <person name="Moolhuijzen P."/>
            <person name="Goolsby J.A."/>
            <person name="Tidwell J."/>
            <person name="Bellgard S.E."/>
            <person name="Bellgard M.I."/>
        </authorList>
    </citation>
    <scope>NUCLEOTIDE SEQUENCE</scope>
    <source>
        <tissue evidence="1">Shoot tissue taken approximately 20 cm above the soil surface</tissue>
    </source>
</reference>
<protein>
    <submittedName>
        <fullName evidence="1">Uncharacterized protein</fullName>
    </submittedName>
</protein>
<dbReference type="AlphaFoldDB" id="A0A0A9BY74"/>
<dbReference type="EMBL" id="GBRH01228891">
    <property type="protein sequence ID" value="JAD69004.1"/>
    <property type="molecule type" value="Transcribed_RNA"/>
</dbReference>
<accession>A0A0A9BY74</accession>
<reference evidence="1" key="1">
    <citation type="submission" date="2014-09" db="EMBL/GenBank/DDBJ databases">
        <authorList>
            <person name="Magalhaes I.L.F."/>
            <person name="Oliveira U."/>
            <person name="Santos F.R."/>
            <person name="Vidigal T.H.D.A."/>
            <person name="Brescovit A.D."/>
            <person name="Santos A.J."/>
        </authorList>
    </citation>
    <scope>NUCLEOTIDE SEQUENCE</scope>
    <source>
        <tissue evidence="1">Shoot tissue taken approximately 20 cm above the soil surface</tissue>
    </source>
</reference>
<organism evidence="1">
    <name type="scientific">Arundo donax</name>
    <name type="common">Giant reed</name>
    <name type="synonym">Donax arundinaceus</name>
    <dbReference type="NCBI Taxonomy" id="35708"/>
    <lineage>
        <taxon>Eukaryota</taxon>
        <taxon>Viridiplantae</taxon>
        <taxon>Streptophyta</taxon>
        <taxon>Embryophyta</taxon>
        <taxon>Tracheophyta</taxon>
        <taxon>Spermatophyta</taxon>
        <taxon>Magnoliopsida</taxon>
        <taxon>Liliopsida</taxon>
        <taxon>Poales</taxon>
        <taxon>Poaceae</taxon>
        <taxon>PACMAD clade</taxon>
        <taxon>Arundinoideae</taxon>
        <taxon>Arundineae</taxon>
        <taxon>Arundo</taxon>
    </lineage>
</organism>
<evidence type="ECO:0000313" key="1">
    <source>
        <dbReference type="EMBL" id="JAD69004.1"/>
    </source>
</evidence>
<name>A0A0A9BY74_ARUDO</name>
<sequence>MEKSNCYLHCPGSQVQDTAGEILLTAPPEEM</sequence>